<dbReference type="STRING" id="9986.ENSOCUP00000033056"/>
<evidence type="ECO:0000256" key="10">
    <source>
        <dbReference type="ARBA" id="ARBA00022840"/>
    </source>
</evidence>
<evidence type="ECO:0000256" key="12">
    <source>
        <dbReference type="ARBA" id="ARBA00023152"/>
    </source>
</evidence>
<keyword evidence="10" id="KW-0067">ATP-binding</keyword>
<sequence>CPTLQPARTAFIPTPQLRAARADTLLEHMCHLGIDSPPITARCTISPASLLVETPQETMKSGMNVARVHLSLRTCGYHAGTITTLEIFASVLVRVAPHTSNPILYLPGAVALNTKGREIRRGLIKRGNGLQAQVPGGGRGSKVWVDDGGWGSKVWVADSLLSLPAKQKGPYILETEVESGGFLGSKKGVKLPLAAVHLPALSGEGIQDLKAGEVQDLDRVFASFTHRVADGREVGKVLGEGRTPSSPAKLRRMREYTGFTRPGGW</sequence>
<evidence type="ECO:0000256" key="11">
    <source>
        <dbReference type="ARBA" id="ARBA00022842"/>
    </source>
</evidence>
<comment type="cofactor">
    <cofactor evidence="1">
        <name>K(+)</name>
        <dbReference type="ChEBI" id="CHEBI:29103"/>
    </cofactor>
</comment>
<evidence type="ECO:0000256" key="13">
    <source>
        <dbReference type="ARBA" id="ARBA00023317"/>
    </source>
</evidence>
<feature type="domain" description="Pyruvate kinase barrel" evidence="15">
    <location>
        <begin position="43"/>
        <end position="240"/>
    </location>
</feature>
<dbReference type="InterPro" id="IPR015793">
    <property type="entry name" value="Pyrv_Knase_brl"/>
</dbReference>
<comment type="pathway">
    <text evidence="2">Carbohydrate degradation; glycolysis; pyruvate from D-glyceraldehyde 3-phosphate: step 5/5.</text>
</comment>
<reference evidence="16 17" key="1">
    <citation type="journal article" date="2011" name="Nature">
        <title>A high-resolution map of human evolutionary constraint using 29 mammals.</title>
        <authorList>
            <person name="Lindblad-Toh K."/>
            <person name="Garber M."/>
            <person name="Zuk O."/>
            <person name="Lin M.F."/>
            <person name="Parker B.J."/>
            <person name="Washietl S."/>
            <person name="Kheradpour P."/>
            <person name="Ernst J."/>
            <person name="Jordan G."/>
            <person name="Mauceli E."/>
            <person name="Ward L.D."/>
            <person name="Lowe C.B."/>
            <person name="Holloway A.K."/>
            <person name="Clamp M."/>
            <person name="Gnerre S."/>
            <person name="Alfoldi J."/>
            <person name="Beal K."/>
            <person name="Chang J."/>
            <person name="Clawson H."/>
            <person name="Cuff J."/>
            <person name="Di Palma F."/>
            <person name="Fitzgerald S."/>
            <person name="Flicek P."/>
            <person name="Guttman M."/>
            <person name="Hubisz M.J."/>
            <person name="Jaffe D.B."/>
            <person name="Jungreis I."/>
            <person name="Kent W.J."/>
            <person name="Kostka D."/>
            <person name="Lara M."/>
            <person name="Martins A.L."/>
            <person name="Massingham T."/>
            <person name="Moltke I."/>
            <person name="Raney B.J."/>
            <person name="Rasmussen M.D."/>
            <person name="Robinson J."/>
            <person name="Stark A."/>
            <person name="Vilella A.J."/>
            <person name="Wen J."/>
            <person name="Xie X."/>
            <person name="Zody M.C."/>
            <person name="Baldwin J."/>
            <person name="Bloom T."/>
            <person name="Chin C.W."/>
            <person name="Heiman D."/>
            <person name="Nicol R."/>
            <person name="Nusbaum C."/>
            <person name="Young S."/>
            <person name="Wilkinson J."/>
            <person name="Worley K.C."/>
            <person name="Kovar C.L."/>
            <person name="Muzny D.M."/>
            <person name="Gibbs R.A."/>
            <person name="Cree A."/>
            <person name="Dihn H.H."/>
            <person name="Fowler G."/>
            <person name="Jhangiani S."/>
            <person name="Joshi V."/>
            <person name="Lee S."/>
            <person name="Lewis L.R."/>
            <person name="Nazareth L.V."/>
            <person name="Okwuonu G."/>
            <person name="Santibanez J."/>
            <person name="Warren W.C."/>
            <person name="Mardis E.R."/>
            <person name="Weinstock G.M."/>
            <person name="Wilson R.K."/>
            <person name="Delehaunty K."/>
            <person name="Dooling D."/>
            <person name="Fronik C."/>
            <person name="Fulton L."/>
            <person name="Fulton B."/>
            <person name="Graves T."/>
            <person name="Minx P."/>
            <person name="Sodergren E."/>
            <person name="Birney E."/>
            <person name="Margulies E.H."/>
            <person name="Herrero J."/>
            <person name="Green E.D."/>
            <person name="Haussler D."/>
            <person name="Siepel A."/>
            <person name="Goldman N."/>
            <person name="Pollard K.S."/>
            <person name="Pedersen J.S."/>
            <person name="Lander E.S."/>
            <person name="Kellis M."/>
        </authorList>
    </citation>
    <scope>NUCLEOTIDE SEQUENCE [LARGE SCALE GENOMIC DNA]</scope>
    <source>
        <strain evidence="16 17">Thorbecke inbred</strain>
    </source>
</reference>
<reference evidence="16" key="2">
    <citation type="submission" date="2025-08" db="UniProtKB">
        <authorList>
            <consortium name="Ensembl"/>
        </authorList>
    </citation>
    <scope>IDENTIFICATION</scope>
    <source>
        <strain evidence="16">Thorbecke</strain>
    </source>
</reference>
<dbReference type="Gene3D" id="3.40.1380.20">
    <property type="entry name" value="Pyruvate kinase, C-terminal domain"/>
    <property type="match status" value="1"/>
</dbReference>
<keyword evidence="6" id="KW-0808">Transferase</keyword>
<dbReference type="EMBL" id="AAGW02036278">
    <property type="status" value="NOT_ANNOTATED_CDS"/>
    <property type="molecule type" value="Genomic_DNA"/>
</dbReference>
<dbReference type="UniPathway" id="UPA00109">
    <property type="reaction ID" value="UER00188"/>
</dbReference>
<evidence type="ECO:0000256" key="1">
    <source>
        <dbReference type="ARBA" id="ARBA00001958"/>
    </source>
</evidence>
<comment type="catalytic activity">
    <reaction evidence="14">
        <text>pyruvate + ATP = phosphoenolpyruvate + ADP + H(+)</text>
        <dbReference type="Rhea" id="RHEA:18157"/>
        <dbReference type="ChEBI" id="CHEBI:15361"/>
        <dbReference type="ChEBI" id="CHEBI:15378"/>
        <dbReference type="ChEBI" id="CHEBI:30616"/>
        <dbReference type="ChEBI" id="CHEBI:58702"/>
        <dbReference type="ChEBI" id="CHEBI:456216"/>
        <dbReference type="EC" id="2.7.1.40"/>
    </reaction>
    <physiologicalReaction direction="right-to-left" evidence="14">
        <dbReference type="Rhea" id="RHEA:18159"/>
    </physiologicalReaction>
</comment>
<evidence type="ECO:0000256" key="14">
    <source>
        <dbReference type="ARBA" id="ARBA00048967"/>
    </source>
</evidence>
<dbReference type="GO" id="GO:0005524">
    <property type="term" value="F:ATP binding"/>
    <property type="evidence" value="ECO:0007669"/>
    <property type="project" value="UniProtKB-KW"/>
</dbReference>
<proteinExistence type="inferred from homology"/>
<dbReference type="GO" id="GO:0000287">
    <property type="term" value="F:magnesium ion binding"/>
    <property type="evidence" value="ECO:0007669"/>
    <property type="project" value="InterPro"/>
</dbReference>
<dbReference type="InParanoid" id="A0A5F9CHB4"/>
<comment type="similarity">
    <text evidence="3">Belongs to the pyruvate kinase family.</text>
</comment>
<keyword evidence="12" id="KW-0324">Glycolysis</keyword>
<dbReference type="Pfam" id="PF00224">
    <property type="entry name" value="PK"/>
    <property type="match status" value="1"/>
</dbReference>
<dbReference type="InterPro" id="IPR001697">
    <property type="entry name" value="Pyr_Knase"/>
</dbReference>
<dbReference type="GO" id="GO:0016301">
    <property type="term" value="F:kinase activity"/>
    <property type="evidence" value="ECO:0007669"/>
    <property type="project" value="UniProtKB-KW"/>
</dbReference>
<dbReference type="EC" id="2.7.1.40" evidence="4"/>
<evidence type="ECO:0000256" key="6">
    <source>
        <dbReference type="ARBA" id="ARBA00022679"/>
    </source>
</evidence>
<keyword evidence="9" id="KW-0418">Kinase</keyword>
<evidence type="ECO:0000256" key="9">
    <source>
        <dbReference type="ARBA" id="ARBA00022777"/>
    </source>
</evidence>
<evidence type="ECO:0000313" key="16">
    <source>
        <dbReference type="Ensembl" id="ENSOCUP00000033056.1"/>
    </source>
</evidence>
<organism evidence="16 17">
    <name type="scientific">Oryctolagus cuniculus</name>
    <name type="common">Rabbit</name>
    <dbReference type="NCBI Taxonomy" id="9986"/>
    <lineage>
        <taxon>Eukaryota</taxon>
        <taxon>Metazoa</taxon>
        <taxon>Chordata</taxon>
        <taxon>Craniata</taxon>
        <taxon>Vertebrata</taxon>
        <taxon>Euteleostomi</taxon>
        <taxon>Mammalia</taxon>
        <taxon>Eutheria</taxon>
        <taxon>Euarchontoglires</taxon>
        <taxon>Glires</taxon>
        <taxon>Lagomorpha</taxon>
        <taxon>Leporidae</taxon>
        <taxon>Oryctolagus</taxon>
    </lineage>
</organism>
<name>A0A5F9CHB4_RABIT</name>
<evidence type="ECO:0000256" key="4">
    <source>
        <dbReference type="ARBA" id="ARBA00012142"/>
    </source>
</evidence>
<dbReference type="Bgee" id="ENSOCUG00000001811">
    <property type="expression patterns" value="Expressed in ovary"/>
</dbReference>
<evidence type="ECO:0000256" key="3">
    <source>
        <dbReference type="ARBA" id="ARBA00008663"/>
    </source>
</evidence>
<keyword evidence="13" id="KW-0670">Pyruvate</keyword>
<dbReference type="InterPro" id="IPR015806">
    <property type="entry name" value="Pyrv_Knase_insert_dom_sf"/>
</dbReference>
<evidence type="ECO:0000313" key="17">
    <source>
        <dbReference type="Proteomes" id="UP000001811"/>
    </source>
</evidence>
<accession>A0A5F9CHB4</accession>
<dbReference type="Proteomes" id="UP000001811">
    <property type="component" value="Chromosome 18"/>
</dbReference>
<evidence type="ECO:0000256" key="2">
    <source>
        <dbReference type="ARBA" id="ARBA00004997"/>
    </source>
</evidence>
<dbReference type="AlphaFoldDB" id="A0A5F9CHB4"/>
<keyword evidence="5" id="KW-0021">Allosteric enzyme</keyword>
<dbReference type="GeneTree" id="ENSGT00390000008859"/>
<dbReference type="InterPro" id="IPR011037">
    <property type="entry name" value="Pyrv_Knase-like_insert_dom_sf"/>
</dbReference>
<dbReference type="SUPFAM" id="SSF50800">
    <property type="entry name" value="PK beta-barrel domain-like"/>
    <property type="match status" value="1"/>
</dbReference>
<dbReference type="GO" id="GO:0030955">
    <property type="term" value="F:potassium ion binding"/>
    <property type="evidence" value="ECO:0007669"/>
    <property type="project" value="InterPro"/>
</dbReference>
<dbReference type="Ensembl" id="ENSOCUT00000001811.3">
    <property type="protein sequence ID" value="ENSOCUP00000033056.1"/>
    <property type="gene ID" value="ENSOCUG00000001811.3"/>
</dbReference>
<evidence type="ECO:0000259" key="15">
    <source>
        <dbReference type="Pfam" id="PF00224"/>
    </source>
</evidence>
<keyword evidence="17" id="KW-1185">Reference proteome</keyword>
<keyword evidence="7" id="KW-0479">Metal-binding</keyword>
<evidence type="ECO:0000256" key="5">
    <source>
        <dbReference type="ARBA" id="ARBA00022533"/>
    </source>
</evidence>
<keyword evidence="8" id="KW-0547">Nucleotide-binding</keyword>
<keyword evidence="11" id="KW-0460">Magnesium</keyword>
<dbReference type="Gene3D" id="2.40.33.10">
    <property type="entry name" value="PK beta-barrel domain-like"/>
    <property type="match status" value="1"/>
</dbReference>
<dbReference type="SUPFAM" id="SSF51621">
    <property type="entry name" value="Phosphoenolpyruvate/pyruvate domain"/>
    <property type="match status" value="1"/>
</dbReference>
<dbReference type="Gene3D" id="3.20.20.60">
    <property type="entry name" value="Phosphoenolpyruvate-binding domains"/>
    <property type="match status" value="1"/>
</dbReference>
<dbReference type="InterPro" id="IPR040442">
    <property type="entry name" value="Pyrv_kinase-like_dom_sf"/>
</dbReference>
<dbReference type="GO" id="GO:0004743">
    <property type="term" value="F:pyruvate kinase activity"/>
    <property type="evidence" value="ECO:0007669"/>
    <property type="project" value="UniProtKB-EC"/>
</dbReference>
<dbReference type="InterPro" id="IPR015813">
    <property type="entry name" value="Pyrv/PenolPyrv_kinase-like_dom"/>
</dbReference>
<evidence type="ECO:0000256" key="7">
    <source>
        <dbReference type="ARBA" id="ARBA00022723"/>
    </source>
</evidence>
<reference evidence="16" key="3">
    <citation type="submission" date="2025-09" db="UniProtKB">
        <authorList>
            <consortium name="Ensembl"/>
        </authorList>
    </citation>
    <scope>IDENTIFICATION</scope>
    <source>
        <strain evidence="16">Thorbecke</strain>
    </source>
</reference>
<dbReference type="PANTHER" id="PTHR11817">
    <property type="entry name" value="PYRUVATE KINASE"/>
    <property type="match status" value="1"/>
</dbReference>
<protein>
    <recommendedName>
        <fullName evidence="4">pyruvate kinase</fullName>
        <ecNumber evidence="4">2.7.1.40</ecNumber>
    </recommendedName>
</protein>
<evidence type="ECO:0000256" key="8">
    <source>
        <dbReference type="ARBA" id="ARBA00022741"/>
    </source>
</evidence>
<dbReference type="InterPro" id="IPR036918">
    <property type="entry name" value="Pyrv_Knase_C_sf"/>
</dbReference>